<evidence type="ECO:0000313" key="3">
    <source>
        <dbReference type="Proteomes" id="UP000277811"/>
    </source>
</evidence>
<evidence type="ECO:0000313" key="2">
    <source>
        <dbReference type="EMBL" id="VBB08389.1"/>
    </source>
</evidence>
<protein>
    <submittedName>
        <fullName evidence="1">Uncharacterized protein</fullName>
    </submittedName>
</protein>
<dbReference type="EMBL" id="UPPP01000089">
    <property type="protein sequence ID" value="VBB08389.1"/>
    <property type="molecule type" value="Genomic_DNA"/>
</dbReference>
<keyword evidence="3" id="KW-1185">Reference proteome</keyword>
<sequence>MCTLTGFLFVCLINKKLSIIRLVVSRMQENIENPVLLTNQWDNETVPCMFLKDEPKYYF</sequence>
<reference evidence="1 3" key="1">
    <citation type="submission" date="2018-06" db="EMBL/GenBank/DDBJ databases">
        <authorList>
            <person name="Strepis N."/>
        </authorList>
    </citation>
    <scope>NUCLEOTIDE SEQUENCE [LARGE SCALE GENOMIC DNA]</scope>
    <source>
        <strain evidence="1">LUCI</strain>
    </source>
</reference>
<gene>
    <name evidence="1" type="ORF">LUCI_3588</name>
    <name evidence="2" type="ORF">LUCI_3661</name>
</gene>
<dbReference type="EMBL" id="UPPP01000087">
    <property type="protein sequence ID" value="VBB08317.1"/>
    <property type="molecule type" value="Genomic_DNA"/>
</dbReference>
<evidence type="ECO:0000313" key="1">
    <source>
        <dbReference type="EMBL" id="VBB08317.1"/>
    </source>
</evidence>
<proteinExistence type="predicted"/>
<dbReference type="AlphaFoldDB" id="A0A498RBN4"/>
<organism evidence="1 3">
    <name type="scientific">Lucifera butyrica</name>
    <dbReference type="NCBI Taxonomy" id="1351585"/>
    <lineage>
        <taxon>Bacteria</taxon>
        <taxon>Bacillati</taxon>
        <taxon>Bacillota</taxon>
        <taxon>Negativicutes</taxon>
        <taxon>Veillonellales</taxon>
        <taxon>Veillonellaceae</taxon>
        <taxon>Lucifera</taxon>
    </lineage>
</organism>
<accession>A0A498RBN4</accession>
<name>A0A498RBN4_9FIRM</name>
<dbReference type="Proteomes" id="UP000277811">
    <property type="component" value="Unassembled WGS sequence"/>
</dbReference>